<evidence type="ECO:0000256" key="1">
    <source>
        <dbReference type="ARBA" id="ARBA00022801"/>
    </source>
</evidence>
<comment type="caution">
    <text evidence="3">The sequence shown here is derived from an EMBL/GenBank/DDBJ whole genome shotgun (WGS) entry which is preliminary data.</text>
</comment>
<evidence type="ECO:0000259" key="2">
    <source>
        <dbReference type="PROSITE" id="PS51462"/>
    </source>
</evidence>
<proteinExistence type="predicted"/>
<dbReference type="InterPro" id="IPR000086">
    <property type="entry name" value="NUDIX_hydrolase_dom"/>
</dbReference>
<keyword evidence="1" id="KW-0378">Hydrolase</keyword>
<gene>
    <name evidence="3" type="ORF">UT08_C0006G0003</name>
</gene>
<feature type="domain" description="Nudix hydrolase" evidence="2">
    <location>
        <begin position="13"/>
        <end position="143"/>
    </location>
</feature>
<dbReference type="PROSITE" id="PS51462">
    <property type="entry name" value="NUDIX"/>
    <property type="match status" value="1"/>
</dbReference>
<dbReference type="Proteomes" id="UP000034081">
    <property type="component" value="Unassembled WGS sequence"/>
</dbReference>
<organism evidence="3 4">
    <name type="scientific">Candidatus Woesebacteria bacterium GW2011_GWB1_38_8</name>
    <dbReference type="NCBI Taxonomy" id="1618570"/>
    <lineage>
        <taxon>Bacteria</taxon>
        <taxon>Candidatus Woeseibacteriota</taxon>
    </lineage>
</organism>
<dbReference type="Pfam" id="PF00293">
    <property type="entry name" value="NUDIX"/>
    <property type="match status" value="1"/>
</dbReference>
<dbReference type="InterPro" id="IPR020084">
    <property type="entry name" value="NUDIX_hydrolase_CS"/>
</dbReference>
<reference evidence="3 4" key="1">
    <citation type="journal article" date="2015" name="Nature">
        <title>rRNA introns, odd ribosomes, and small enigmatic genomes across a large radiation of phyla.</title>
        <authorList>
            <person name="Brown C.T."/>
            <person name="Hug L.A."/>
            <person name="Thomas B.C."/>
            <person name="Sharon I."/>
            <person name="Castelle C.J."/>
            <person name="Singh A."/>
            <person name="Wilkins M.J."/>
            <person name="Williams K.H."/>
            <person name="Banfield J.F."/>
        </authorList>
    </citation>
    <scope>NUCLEOTIDE SEQUENCE [LARGE SCALE GENOMIC DNA]</scope>
</reference>
<dbReference type="STRING" id="1618570.UT08_C0006G0003"/>
<dbReference type="SUPFAM" id="SSF55811">
    <property type="entry name" value="Nudix"/>
    <property type="match status" value="1"/>
</dbReference>
<dbReference type="PROSITE" id="PS00893">
    <property type="entry name" value="NUDIX_BOX"/>
    <property type="match status" value="1"/>
</dbReference>
<evidence type="ECO:0000313" key="3">
    <source>
        <dbReference type="EMBL" id="KKQ85420.1"/>
    </source>
</evidence>
<dbReference type="EMBL" id="LBVL01000006">
    <property type="protein sequence ID" value="KKQ85420.1"/>
    <property type="molecule type" value="Genomic_DNA"/>
</dbReference>
<accession>A0A0G0LC24</accession>
<evidence type="ECO:0000313" key="4">
    <source>
        <dbReference type="Proteomes" id="UP000034081"/>
    </source>
</evidence>
<dbReference type="PANTHER" id="PTHR43736:SF2">
    <property type="entry name" value="MUTT_NUDIX FAMILY PROTEIN"/>
    <property type="match status" value="1"/>
</dbReference>
<dbReference type="AlphaFoldDB" id="A0A0G0LC24"/>
<dbReference type="GO" id="GO:0016787">
    <property type="term" value="F:hydrolase activity"/>
    <property type="evidence" value="ECO:0007669"/>
    <property type="project" value="UniProtKB-KW"/>
</dbReference>
<protein>
    <recommendedName>
        <fullName evidence="2">Nudix hydrolase domain-containing protein</fullName>
    </recommendedName>
</protein>
<dbReference type="InterPro" id="IPR015797">
    <property type="entry name" value="NUDIX_hydrolase-like_dom_sf"/>
</dbReference>
<dbReference type="PANTHER" id="PTHR43736">
    <property type="entry name" value="ADP-RIBOSE PYROPHOSPHATASE"/>
    <property type="match status" value="1"/>
</dbReference>
<name>A0A0G0LC24_9BACT</name>
<sequence>MENKTRYCCRENKINVRVRLVIIHNRKVLVQYRKKWNYYHYTGGHLEYGETIKEACKRETREECGNDVNFDFKKILYIRDFIVPDENEHSVELFILGNINKTEKLDGLKDPEHPDGLVWLTWLDIDSLPNNLLPRTLSSKLLTDFNNEFPKDGEYIGEIE</sequence>
<dbReference type="Gene3D" id="3.90.79.10">
    <property type="entry name" value="Nucleoside Triphosphate Pyrophosphohydrolase"/>
    <property type="match status" value="1"/>
</dbReference>